<organism evidence="2 3">
    <name type="scientific">Blastopirellula sediminis</name>
    <dbReference type="NCBI Taxonomy" id="2894196"/>
    <lineage>
        <taxon>Bacteria</taxon>
        <taxon>Pseudomonadati</taxon>
        <taxon>Planctomycetota</taxon>
        <taxon>Planctomycetia</taxon>
        <taxon>Pirellulales</taxon>
        <taxon>Pirellulaceae</taxon>
        <taxon>Blastopirellula</taxon>
    </lineage>
</organism>
<protein>
    <submittedName>
        <fullName evidence="2">SPFH domain-containing protein</fullName>
    </submittedName>
</protein>
<dbReference type="SUPFAM" id="SSF117892">
    <property type="entry name" value="Band 7/SPFH domain"/>
    <property type="match status" value="1"/>
</dbReference>
<dbReference type="PANTHER" id="PTHR37826:SF2">
    <property type="entry name" value="ZINC-RIBBON DOMAIN-CONTAINING PROTEIN"/>
    <property type="match status" value="1"/>
</dbReference>
<dbReference type="PANTHER" id="PTHR37826">
    <property type="entry name" value="FLOTILLIN BAND_7_5 DOMAIN PROTEIN"/>
    <property type="match status" value="1"/>
</dbReference>
<evidence type="ECO:0000259" key="1">
    <source>
        <dbReference type="Pfam" id="PF13421"/>
    </source>
</evidence>
<sequence length="461" mass="49786">MGIRLEVIQYFDETNRSLVHREPQSGSADIKYGAQLIVNQNQEAIFFRDGKAMDSFDPGRYTLTTQNLPLITSILTIPWEKSPFQCQVYFFGKQTFLDQKWGTRQPITVRDADFGMVRLRSFGKFSYRIKDASLLLNTLVGTQGKYTTDEVTSFLKDVIVSRLTDLLGTMQVGMLDLPAKFDEVAAGTRIKVAEDFAKYGLELADFFINAITPPEEVQKAIDARSSMGAIGDLRAFTMYQAASSMSKMAEQGGGAGNNAMGMGMGAGFGMMMPGMIQQALQNQPAPQAGQSMPQQPLQGAATMAAAGAGAAAGGSLSFDDLAPAAHKADPRQLVQAVAQSNSWTIAADGDGFIVTVPIGSLRKQNVHISFNLKDDDGQSLITFQSYCGPATERNAVALLRYNTKMIHGAFAFATTPAGEMISVQANELADTADALGLTRIMTAIAWQADKVEEKLLGTDDN</sequence>
<proteinExistence type="predicted"/>
<evidence type="ECO:0000313" key="3">
    <source>
        <dbReference type="Proteomes" id="UP001139103"/>
    </source>
</evidence>
<dbReference type="EMBL" id="JAJKFT010000010">
    <property type="protein sequence ID" value="MCC9631941.1"/>
    <property type="molecule type" value="Genomic_DNA"/>
</dbReference>
<evidence type="ECO:0000313" key="2">
    <source>
        <dbReference type="EMBL" id="MCC9631941.1"/>
    </source>
</evidence>
<gene>
    <name evidence="2" type="ORF">LOC68_26395</name>
</gene>
<keyword evidence="3" id="KW-1185">Reference proteome</keyword>
<dbReference type="InterPro" id="IPR036013">
    <property type="entry name" value="Band_7/SPFH_dom_sf"/>
</dbReference>
<feature type="domain" description="SPFH" evidence="1">
    <location>
        <begin position="27"/>
        <end position="228"/>
    </location>
</feature>
<dbReference type="CDD" id="cd03408">
    <property type="entry name" value="SPFH_like_u1"/>
    <property type="match status" value="1"/>
</dbReference>
<dbReference type="InterPro" id="IPR033880">
    <property type="entry name" value="SPFH_YdjI"/>
</dbReference>
<dbReference type="RefSeq" id="WP_230224801.1">
    <property type="nucleotide sequence ID" value="NZ_JAJKFT010000010.1"/>
</dbReference>
<dbReference type="AlphaFoldDB" id="A0A9X1MSA0"/>
<name>A0A9X1MSA0_9BACT</name>
<dbReference type="Gene3D" id="3.30.479.30">
    <property type="entry name" value="Band 7 domain"/>
    <property type="match status" value="1"/>
</dbReference>
<dbReference type="Pfam" id="PF13421">
    <property type="entry name" value="Band_7_1"/>
    <property type="match status" value="1"/>
</dbReference>
<reference evidence="2" key="1">
    <citation type="submission" date="2021-11" db="EMBL/GenBank/DDBJ databases">
        <title>Genome sequence.</title>
        <authorList>
            <person name="Sun Q."/>
        </authorList>
    </citation>
    <scope>NUCLEOTIDE SEQUENCE</scope>
    <source>
        <strain evidence="2">JC732</strain>
    </source>
</reference>
<dbReference type="Proteomes" id="UP001139103">
    <property type="component" value="Unassembled WGS sequence"/>
</dbReference>
<comment type="caution">
    <text evidence="2">The sequence shown here is derived from an EMBL/GenBank/DDBJ whole genome shotgun (WGS) entry which is preliminary data.</text>
</comment>
<accession>A0A9X1MSA0</accession>